<dbReference type="EMBL" id="CP126446">
    <property type="protein sequence ID" value="WIF98585.1"/>
    <property type="molecule type" value="Genomic_DNA"/>
</dbReference>
<name>A0ABY8UZ20_9BACI</name>
<evidence type="ECO:0000313" key="1">
    <source>
        <dbReference type="EMBL" id="WIF98585.1"/>
    </source>
</evidence>
<keyword evidence="2" id="KW-1185">Reference proteome</keyword>
<gene>
    <name evidence="1" type="ORF">QNI29_02635</name>
</gene>
<organism evidence="1 2">
    <name type="scientific">Pontibacillus chungwhensis</name>
    <dbReference type="NCBI Taxonomy" id="265426"/>
    <lineage>
        <taxon>Bacteria</taxon>
        <taxon>Bacillati</taxon>
        <taxon>Bacillota</taxon>
        <taxon>Bacilli</taxon>
        <taxon>Bacillales</taxon>
        <taxon>Bacillaceae</taxon>
        <taxon>Pontibacillus</taxon>
    </lineage>
</organism>
<proteinExistence type="predicted"/>
<reference evidence="1 2" key="1">
    <citation type="submission" date="2023-05" db="EMBL/GenBank/DDBJ databases">
        <title>Comparative genomics reveals the evidence of polycyclic aromatic hydrocarbons degradation in moderately halophilic genus Pontibacillus.</title>
        <authorList>
            <person name="Yang H."/>
            <person name="Qian Z."/>
        </authorList>
    </citation>
    <scope>NUCLEOTIDE SEQUENCE [LARGE SCALE GENOMIC DNA]</scope>
    <source>
        <strain evidence="2">HN14</strain>
    </source>
</reference>
<evidence type="ECO:0000313" key="2">
    <source>
        <dbReference type="Proteomes" id="UP001236652"/>
    </source>
</evidence>
<dbReference type="Proteomes" id="UP001236652">
    <property type="component" value="Chromosome"/>
</dbReference>
<dbReference type="RefSeq" id="WP_231419271.1">
    <property type="nucleotide sequence ID" value="NZ_CP126446.1"/>
</dbReference>
<accession>A0ABY8UZ20</accession>
<sequence length="97" mass="10568">MGESKLGKGLLVGALVGVAYALFDQDTRSEAVTCVKQTSEKVKAYASHPSDAVHDLRLKYEHVAQAVTTGSEQAVRILDQLNDFLEKIESQSEESTE</sequence>
<protein>
    <submittedName>
        <fullName evidence="1">YtxH domain-containing protein</fullName>
    </submittedName>
</protein>